<name>A0A1R4B398_9VIBR</name>
<dbReference type="CDD" id="cd07185">
    <property type="entry name" value="OmpA_C-like"/>
    <property type="match status" value="1"/>
</dbReference>
<dbReference type="STRING" id="1918946.VPAL9027_01355"/>
<dbReference type="InterPro" id="IPR039567">
    <property type="entry name" value="Gly-zipper"/>
</dbReference>
<dbReference type="InterPro" id="IPR050330">
    <property type="entry name" value="Bact_OuterMem_StrucFunc"/>
</dbReference>
<reference evidence="6 7" key="1">
    <citation type="submission" date="2017-02" db="EMBL/GenBank/DDBJ databases">
        <authorList>
            <person name="Peterson S.W."/>
        </authorList>
    </citation>
    <scope>NUCLEOTIDE SEQUENCE [LARGE SCALE GENOMIC DNA]</scope>
    <source>
        <strain evidence="6 7">CECT 9027</strain>
    </source>
</reference>
<dbReference type="PRINTS" id="PR01021">
    <property type="entry name" value="OMPADOMAIN"/>
</dbReference>
<evidence type="ECO:0000313" key="7">
    <source>
        <dbReference type="Proteomes" id="UP000189475"/>
    </source>
</evidence>
<dbReference type="InterPro" id="IPR036737">
    <property type="entry name" value="OmpA-like_sf"/>
</dbReference>
<proteinExistence type="predicted"/>
<keyword evidence="2 4" id="KW-0472">Membrane</keyword>
<evidence type="ECO:0000256" key="3">
    <source>
        <dbReference type="ARBA" id="ARBA00023237"/>
    </source>
</evidence>
<dbReference type="GO" id="GO:0009279">
    <property type="term" value="C:cell outer membrane"/>
    <property type="evidence" value="ECO:0007669"/>
    <property type="project" value="UniProtKB-SubCell"/>
</dbReference>
<protein>
    <submittedName>
        <fullName evidence="6">Putative lipoprotein YiaD</fullName>
    </submittedName>
</protein>
<dbReference type="SUPFAM" id="SSF103088">
    <property type="entry name" value="OmpA-like"/>
    <property type="match status" value="1"/>
</dbReference>
<keyword evidence="7" id="KW-1185">Reference proteome</keyword>
<dbReference type="PANTHER" id="PTHR30329:SF21">
    <property type="entry name" value="LIPOPROTEIN YIAD-RELATED"/>
    <property type="match status" value="1"/>
</dbReference>
<evidence type="ECO:0000256" key="4">
    <source>
        <dbReference type="PROSITE-ProRule" id="PRU00473"/>
    </source>
</evidence>
<organism evidence="6 7">
    <name type="scientific">Vibrio palustris</name>
    <dbReference type="NCBI Taxonomy" id="1918946"/>
    <lineage>
        <taxon>Bacteria</taxon>
        <taxon>Pseudomonadati</taxon>
        <taxon>Pseudomonadota</taxon>
        <taxon>Gammaproteobacteria</taxon>
        <taxon>Vibrionales</taxon>
        <taxon>Vibrionaceae</taxon>
        <taxon>Vibrio</taxon>
    </lineage>
</organism>
<dbReference type="PANTHER" id="PTHR30329">
    <property type="entry name" value="STATOR ELEMENT OF FLAGELLAR MOTOR COMPLEX"/>
    <property type="match status" value="1"/>
</dbReference>
<evidence type="ECO:0000256" key="1">
    <source>
        <dbReference type="ARBA" id="ARBA00004442"/>
    </source>
</evidence>
<sequence length="221" mass="23212">MNKSVLLMMVAVGLSGCQATQRQSATTGEQETNSTTKGALIGAFAGALTGLATGSDAKERRQHALVGLAGGAAVGAGTGYYLDRQEEALRKELMNSGVQVKRVNENQLVLVMQNGIGFASDSSNLAPSIYNTLNGVAKILVEYPKTRLSIVGHTDSTGSAAYNQTLSLKRASSVKAYLSGQDVSASRMTVQGQGESQPICDNSTAQGRQCNRRVEITIQPK</sequence>
<dbReference type="Pfam" id="PF13488">
    <property type="entry name" value="Gly-zipper_Omp"/>
    <property type="match status" value="1"/>
</dbReference>
<dbReference type="InterPro" id="IPR006664">
    <property type="entry name" value="OMP_bac"/>
</dbReference>
<gene>
    <name evidence="6" type="primary">yiaD_3</name>
    <name evidence="6" type="ORF">VPAL9027_01355</name>
</gene>
<dbReference type="Proteomes" id="UP000189475">
    <property type="component" value="Unassembled WGS sequence"/>
</dbReference>
<dbReference type="Pfam" id="PF00691">
    <property type="entry name" value="OmpA"/>
    <property type="match status" value="1"/>
</dbReference>
<dbReference type="PROSITE" id="PS51257">
    <property type="entry name" value="PROKAR_LIPOPROTEIN"/>
    <property type="match status" value="1"/>
</dbReference>
<accession>A0A1R4B398</accession>
<evidence type="ECO:0000313" key="6">
    <source>
        <dbReference type="EMBL" id="SJL83389.1"/>
    </source>
</evidence>
<dbReference type="RefSeq" id="WP_077313453.1">
    <property type="nucleotide sequence ID" value="NZ_AP024887.1"/>
</dbReference>
<dbReference type="EMBL" id="FUFT01000002">
    <property type="protein sequence ID" value="SJL83389.1"/>
    <property type="molecule type" value="Genomic_DNA"/>
</dbReference>
<dbReference type="AlphaFoldDB" id="A0A1R4B398"/>
<dbReference type="InterPro" id="IPR006665">
    <property type="entry name" value="OmpA-like"/>
</dbReference>
<comment type="subcellular location">
    <subcellularLocation>
        <location evidence="1">Cell outer membrane</location>
    </subcellularLocation>
</comment>
<evidence type="ECO:0000259" key="5">
    <source>
        <dbReference type="PROSITE" id="PS51123"/>
    </source>
</evidence>
<dbReference type="OrthoDB" id="9782229at2"/>
<dbReference type="PROSITE" id="PS51123">
    <property type="entry name" value="OMPA_2"/>
    <property type="match status" value="1"/>
</dbReference>
<keyword evidence="3" id="KW-0998">Cell outer membrane</keyword>
<keyword evidence="6" id="KW-0449">Lipoprotein</keyword>
<feature type="domain" description="OmpA-like" evidence="5">
    <location>
        <begin position="105"/>
        <end position="221"/>
    </location>
</feature>
<evidence type="ECO:0000256" key="2">
    <source>
        <dbReference type="ARBA" id="ARBA00023136"/>
    </source>
</evidence>
<dbReference type="Gene3D" id="3.30.1330.60">
    <property type="entry name" value="OmpA-like domain"/>
    <property type="match status" value="1"/>
</dbReference>